<evidence type="ECO:0000259" key="9">
    <source>
        <dbReference type="Pfam" id="PF17763"/>
    </source>
</evidence>
<evidence type="ECO:0000313" key="11">
    <source>
        <dbReference type="Proteomes" id="UP000254866"/>
    </source>
</evidence>
<feature type="domain" description="Asparaginase/glutaminase C-terminal" evidence="9">
    <location>
        <begin position="314"/>
        <end position="420"/>
    </location>
</feature>
<dbReference type="AlphaFoldDB" id="A0A370TLF2"/>
<keyword evidence="2" id="KW-0677">Repeat</keyword>
<dbReference type="PROSITE" id="PS50088">
    <property type="entry name" value="ANK_REPEAT"/>
    <property type="match status" value="2"/>
</dbReference>
<evidence type="ECO:0000256" key="2">
    <source>
        <dbReference type="ARBA" id="ARBA00022737"/>
    </source>
</evidence>
<dbReference type="FunFam" id="3.40.50.40:FF:000001">
    <property type="entry name" value="L-asparaginase 1"/>
    <property type="match status" value="1"/>
</dbReference>
<sequence length="586" mass="63050">MPAQYPESRVLIIMTGGTICMKSSPEGLIPARGFLEEGMAPRPSFNDDSKPGYPEICGQSSSNPQPGGHGVVVWCSSSSILWLSVQNSLRVTEFGSAELCLSILLIPAQGYGMYRYIPDPLPVMLDASTKAYLPSLRTPPSTYSRHVRYTLYEFPVLLDSSSISSAGWSQIAAAIQNNYSLFDGFVILHGTDSLAYTSSALSFMFSHLGKPIILTGSQASIFALQSDAVDNLLGSLIIAGTFMISEVCLFFHHNLYRGNRTTKVSASSFGAFASPNCEPLAKVTAMGVEVNWHLIRRPKSIERFDVLRNLDTAHVACLRIFPGIKPEMIDAVLRVPGLRGLILETFGAGNAPSGEDGSLTSIIEAAVARGIVIVNVSQCQSGSVSPLYAPATALGKAGVVFGHDLTTEAALTKLSFLLALPEMTYEDIISQMICSIRGEMTEMSTTQFSHPSSDVPQVTDRQQAFTALGYAIANGELETVDHMLTGDQLGLLEAKDYADNTAVHLAAVGPNPMVLRALLHRGASVHTRNRASNTPLFLARQAGNEEAVRLLMEVGAHLHVEEIEKGIGTEKNGNGKRLTKDDAMKP</sequence>
<dbReference type="InterPro" id="IPR027473">
    <property type="entry name" value="L-asparaginase_C"/>
</dbReference>
<evidence type="ECO:0000256" key="1">
    <source>
        <dbReference type="ARBA" id="ARBA00012920"/>
    </source>
</evidence>
<proteinExistence type="inferred from homology"/>
<dbReference type="InterPro" id="IPR036770">
    <property type="entry name" value="Ankyrin_rpt-contain_sf"/>
</dbReference>
<reference evidence="10 11" key="1">
    <citation type="journal article" date="2018" name="IMA Fungus">
        <title>IMA Genome-F 9: Draft genome sequence of Annulohypoxylon stygium, Aspergillus mulundensis, Berkeleyomyces basicola (syn. Thielaviopsis basicola), Ceratocystis smalleyi, two Cercospora beticola strains, Coleophoma cylindrospora, Fusarium fracticaudum, Phialophora cf. hyalina, and Morchella septimelata.</title>
        <authorList>
            <person name="Wingfield B.D."/>
            <person name="Bills G.F."/>
            <person name="Dong Y."/>
            <person name="Huang W."/>
            <person name="Nel W.J."/>
            <person name="Swalarsk-Parry B.S."/>
            <person name="Vaghefi N."/>
            <person name="Wilken P.M."/>
            <person name="An Z."/>
            <person name="de Beer Z.W."/>
            <person name="De Vos L."/>
            <person name="Chen L."/>
            <person name="Duong T.A."/>
            <person name="Gao Y."/>
            <person name="Hammerbacher A."/>
            <person name="Kikkert J.R."/>
            <person name="Li Y."/>
            <person name="Li H."/>
            <person name="Li K."/>
            <person name="Li Q."/>
            <person name="Liu X."/>
            <person name="Ma X."/>
            <person name="Naidoo K."/>
            <person name="Pethybridge S.J."/>
            <person name="Sun J."/>
            <person name="Steenkamp E.T."/>
            <person name="van der Nest M.A."/>
            <person name="van Wyk S."/>
            <person name="Wingfield M.J."/>
            <person name="Xiong C."/>
            <person name="Yue Q."/>
            <person name="Zhang X."/>
        </authorList>
    </citation>
    <scope>NUCLEOTIDE SEQUENCE [LARGE SCALE GENOMIC DNA]</scope>
    <source>
        <strain evidence="10 11">BP 5553</strain>
    </source>
</reference>
<evidence type="ECO:0000313" key="10">
    <source>
        <dbReference type="EMBL" id="RDL36353.1"/>
    </source>
</evidence>
<feature type="repeat" description="ANK" evidence="6">
    <location>
        <begin position="498"/>
        <end position="530"/>
    </location>
</feature>
<dbReference type="InterPro" id="IPR041725">
    <property type="entry name" value="L-asparaginase_I"/>
</dbReference>
<dbReference type="SUPFAM" id="SSF53774">
    <property type="entry name" value="Glutaminase/Asparaginase"/>
    <property type="match status" value="1"/>
</dbReference>
<gene>
    <name evidence="10" type="ORF">BP5553_05705</name>
</gene>
<dbReference type="CDD" id="cd08963">
    <property type="entry name" value="L-asparaginase_I"/>
    <property type="match status" value="1"/>
</dbReference>
<dbReference type="Pfam" id="PF12796">
    <property type="entry name" value="Ank_2"/>
    <property type="match status" value="1"/>
</dbReference>
<dbReference type="PROSITE" id="PS50297">
    <property type="entry name" value="ANK_REP_REGION"/>
    <property type="match status" value="2"/>
</dbReference>
<dbReference type="GO" id="GO:0009066">
    <property type="term" value="P:aspartate family amino acid metabolic process"/>
    <property type="evidence" value="ECO:0007669"/>
    <property type="project" value="UniProtKB-ARBA"/>
</dbReference>
<comment type="caution">
    <text evidence="10">The sequence shown here is derived from an EMBL/GenBank/DDBJ whole genome shotgun (WGS) entry which is preliminary data.</text>
</comment>
<evidence type="ECO:0000256" key="7">
    <source>
        <dbReference type="SAM" id="MobiDB-lite"/>
    </source>
</evidence>
<dbReference type="STRING" id="2656787.A0A370TLF2"/>
<dbReference type="InterPro" id="IPR027474">
    <property type="entry name" value="L-asparaginase_N"/>
</dbReference>
<evidence type="ECO:0000256" key="4">
    <source>
        <dbReference type="ARBA" id="ARBA00023043"/>
    </source>
</evidence>
<dbReference type="InterPro" id="IPR037152">
    <property type="entry name" value="L-asparaginase_N_sf"/>
</dbReference>
<accession>A0A370TLF2</accession>
<dbReference type="PRINTS" id="PR00139">
    <property type="entry name" value="ASNGLNASE"/>
</dbReference>
<keyword evidence="11" id="KW-1185">Reference proteome</keyword>
<dbReference type="PIRSF" id="PIRSF500176">
    <property type="entry name" value="L_ASNase"/>
    <property type="match status" value="1"/>
</dbReference>
<evidence type="ECO:0000259" key="8">
    <source>
        <dbReference type="Pfam" id="PF00710"/>
    </source>
</evidence>
<dbReference type="GeneID" id="43598554"/>
<dbReference type="OrthoDB" id="542841at2759"/>
<dbReference type="PROSITE" id="PS51732">
    <property type="entry name" value="ASN_GLN_ASE_3"/>
    <property type="match status" value="1"/>
</dbReference>
<evidence type="ECO:0000256" key="3">
    <source>
        <dbReference type="ARBA" id="ARBA00022801"/>
    </source>
</evidence>
<dbReference type="PIRSF" id="PIRSF001220">
    <property type="entry name" value="L-ASNase_gatD"/>
    <property type="match status" value="1"/>
</dbReference>
<dbReference type="SMART" id="SM00248">
    <property type="entry name" value="ANK"/>
    <property type="match status" value="3"/>
</dbReference>
<dbReference type="GO" id="GO:0004067">
    <property type="term" value="F:asparaginase activity"/>
    <property type="evidence" value="ECO:0007669"/>
    <property type="project" value="UniProtKB-UniRule"/>
</dbReference>
<dbReference type="InterPro" id="IPR036152">
    <property type="entry name" value="Asp/glu_Ase-like_sf"/>
</dbReference>
<name>A0A370TLF2_9HELO</name>
<keyword evidence="4 6" id="KW-0040">ANK repeat</keyword>
<dbReference type="EC" id="3.5.1.1" evidence="1"/>
<dbReference type="Gene3D" id="1.25.40.20">
    <property type="entry name" value="Ankyrin repeat-containing domain"/>
    <property type="match status" value="1"/>
</dbReference>
<dbReference type="Gene3D" id="3.40.50.40">
    <property type="match status" value="1"/>
</dbReference>
<comment type="similarity">
    <text evidence="5">In the N-terminal section; belongs to the asparaginase 1 family.</text>
</comment>
<dbReference type="RefSeq" id="XP_031869009.1">
    <property type="nucleotide sequence ID" value="XM_032014328.1"/>
</dbReference>
<dbReference type="Pfam" id="PF17763">
    <property type="entry name" value="Asparaginase_C"/>
    <property type="match status" value="1"/>
</dbReference>
<evidence type="ECO:0000256" key="5">
    <source>
        <dbReference type="ARBA" id="ARBA00061199"/>
    </source>
</evidence>
<dbReference type="Pfam" id="PF00710">
    <property type="entry name" value="Asparaginase"/>
    <property type="match status" value="1"/>
</dbReference>
<dbReference type="InterPro" id="IPR040919">
    <property type="entry name" value="Asparaginase_C"/>
</dbReference>
<dbReference type="InterPro" id="IPR006034">
    <property type="entry name" value="Asparaginase/glutaminase-like"/>
</dbReference>
<keyword evidence="3" id="KW-0378">Hydrolase</keyword>
<dbReference type="InterPro" id="IPR002110">
    <property type="entry name" value="Ankyrin_rpt"/>
</dbReference>
<dbReference type="PANTHER" id="PTHR11707">
    <property type="entry name" value="L-ASPARAGINASE"/>
    <property type="match status" value="1"/>
</dbReference>
<feature type="repeat" description="ANK" evidence="6">
    <location>
        <begin position="531"/>
        <end position="563"/>
    </location>
</feature>
<dbReference type="Proteomes" id="UP000254866">
    <property type="component" value="Unassembled WGS sequence"/>
</dbReference>
<dbReference type="PANTHER" id="PTHR11707:SF28">
    <property type="entry name" value="60 KDA LYSOPHOSPHOLIPASE"/>
    <property type="match status" value="1"/>
</dbReference>
<dbReference type="SUPFAM" id="SSF48403">
    <property type="entry name" value="Ankyrin repeat"/>
    <property type="match status" value="1"/>
</dbReference>
<dbReference type="SMART" id="SM00870">
    <property type="entry name" value="Asparaginase"/>
    <property type="match status" value="1"/>
</dbReference>
<dbReference type="SFLD" id="SFLDS00057">
    <property type="entry name" value="Glutaminase/Asparaginase"/>
    <property type="match status" value="1"/>
</dbReference>
<protein>
    <recommendedName>
        <fullName evidence="1">asparaginase</fullName>
        <ecNumber evidence="1">3.5.1.1</ecNumber>
    </recommendedName>
</protein>
<evidence type="ECO:0000256" key="6">
    <source>
        <dbReference type="PROSITE-ProRule" id="PRU00023"/>
    </source>
</evidence>
<feature type="region of interest" description="Disordered" evidence="7">
    <location>
        <begin position="567"/>
        <end position="586"/>
    </location>
</feature>
<dbReference type="FunFam" id="3.40.50.1170:FF:000003">
    <property type="entry name" value="60 kDa lysophospholipase"/>
    <property type="match status" value="1"/>
</dbReference>
<dbReference type="EMBL" id="NPIC01000004">
    <property type="protein sequence ID" value="RDL36353.1"/>
    <property type="molecule type" value="Genomic_DNA"/>
</dbReference>
<feature type="domain" description="L-asparaginase N-terminal" evidence="8">
    <location>
        <begin position="9"/>
        <end position="295"/>
    </location>
</feature>
<organism evidence="10 11">
    <name type="scientific">Venustampulla echinocandica</name>
    <dbReference type="NCBI Taxonomy" id="2656787"/>
    <lineage>
        <taxon>Eukaryota</taxon>
        <taxon>Fungi</taxon>
        <taxon>Dikarya</taxon>
        <taxon>Ascomycota</taxon>
        <taxon>Pezizomycotina</taxon>
        <taxon>Leotiomycetes</taxon>
        <taxon>Helotiales</taxon>
        <taxon>Pleuroascaceae</taxon>
        <taxon>Venustampulla</taxon>
    </lineage>
</organism>
<dbReference type="Gene3D" id="3.40.50.1170">
    <property type="entry name" value="L-asparaginase, N-terminal domain"/>
    <property type="match status" value="1"/>
</dbReference>